<keyword evidence="4" id="KW-1185">Reference proteome</keyword>
<dbReference type="EMBL" id="BMDH01000006">
    <property type="protein sequence ID" value="GGI15328.1"/>
    <property type="molecule type" value="Genomic_DNA"/>
</dbReference>
<keyword evidence="2" id="KW-1133">Transmembrane helix</keyword>
<feature type="compositionally biased region" description="Basic residues" evidence="1">
    <location>
        <begin position="1"/>
        <end position="13"/>
    </location>
</feature>
<protein>
    <submittedName>
        <fullName evidence="3">Uncharacterized protein</fullName>
    </submittedName>
</protein>
<evidence type="ECO:0000256" key="1">
    <source>
        <dbReference type="SAM" id="MobiDB-lite"/>
    </source>
</evidence>
<evidence type="ECO:0000313" key="3">
    <source>
        <dbReference type="EMBL" id="GGI15328.1"/>
    </source>
</evidence>
<reference evidence="3" key="2">
    <citation type="submission" date="2020-09" db="EMBL/GenBank/DDBJ databases">
        <authorList>
            <person name="Sun Q."/>
            <person name="Sedlacek I."/>
        </authorList>
    </citation>
    <scope>NUCLEOTIDE SEQUENCE</scope>
    <source>
        <strain evidence="3">CCM 8606</strain>
    </source>
</reference>
<organism evidence="3 4">
    <name type="scientific">Galliscardovia ingluviei</name>
    <dbReference type="NCBI Taxonomy" id="1769422"/>
    <lineage>
        <taxon>Bacteria</taxon>
        <taxon>Bacillati</taxon>
        <taxon>Actinomycetota</taxon>
        <taxon>Actinomycetes</taxon>
        <taxon>Bifidobacteriales</taxon>
        <taxon>Bifidobacteriaceae</taxon>
        <taxon>Galliscardovia</taxon>
    </lineage>
</organism>
<sequence length="356" mass="39257">MRTTKPKRDKHNKPRDMWNTKKTNQDWEDARILAIETGHHINGTAILLITLIIISITALTISMRVGSQVTESINNITNYVKRGDTGTPGRTQATENVYQWLNNSENPPFPTGIDSYQYVRGNKVKEWTDNNGDTNSWWSHEFTILVHGSNIPRTISQLVQVTNNIPTVIGQPTILPIQAAGETNTMISKPNGYRELDPTPTISSMVESWSKAYLSTDSNALTVLVSDPNSEHAYAPAGLGEWVSSSADWMVASTSSGEPASDEEAKNPEYAIAQISINFKPTGSERATVGTQMLVLVKNPTSGSARIVDWGSNGAVTTLRPFAHAVDKTMIPTFDDENKISQLMQQKEQNNDGQQQ</sequence>
<dbReference type="AlphaFoldDB" id="A0A8J3AJ16"/>
<gene>
    <name evidence="3" type="ORF">GCM10007377_15350</name>
</gene>
<feature type="region of interest" description="Disordered" evidence="1">
    <location>
        <begin position="1"/>
        <end position="22"/>
    </location>
</feature>
<evidence type="ECO:0000313" key="4">
    <source>
        <dbReference type="Proteomes" id="UP000619536"/>
    </source>
</evidence>
<feature type="transmembrane region" description="Helical" evidence="2">
    <location>
        <begin position="41"/>
        <end position="63"/>
    </location>
</feature>
<evidence type="ECO:0000256" key="2">
    <source>
        <dbReference type="SAM" id="Phobius"/>
    </source>
</evidence>
<name>A0A8J3AJ16_9BIFI</name>
<reference evidence="3" key="1">
    <citation type="journal article" date="2014" name="Int. J. Syst. Evol. Microbiol.">
        <title>Complete genome sequence of Corynebacterium casei LMG S-19264T (=DSM 44701T), isolated from a smear-ripened cheese.</title>
        <authorList>
            <consortium name="US DOE Joint Genome Institute (JGI-PGF)"/>
            <person name="Walter F."/>
            <person name="Albersmeier A."/>
            <person name="Kalinowski J."/>
            <person name="Ruckert C."/>
        </authorList>
    </citation>
    <scope>NUCLEOTIDE SEQUENCE</scope>
    <source>
        <strain evidence="3">CCM 8606</strain>
    </source>
</reference>
<proteinExistence type="predicted"/>
<keyword evidence="2" id="KW-0472">Membrane</keyword>
<dbReference type="Proteomes" id="UP000619536">
    <property type="component" value="Unassembled WGS sequence"/>
</dbReference>
<keyword evidence="2" id="KW-0812">Transmembrane</keyword>
<comment type="caution">
    <text evidence="3">The sequence shown here is derived from an EMBL/GenBank/DDBJ whole genome shotgun (WGS) entry which is preliminary data.</text>
</comment>
<accession>A0A8J3AJ16</accession>
<dbReference type="RefSeq" id="WP_188355704.1">
    <property type="nucleotide sequence ID" value="NZ_BMDH01000006.1"/>
</dbReference>